<reference evidence="4" key="1">
    <citation type="submission" date="2018-12" db="EMBL/GenBank/DDBJ databases">
        <title>Bacillus chawlae sp. nov., Bacillus glennii sp. nov., and Bacillus saganii sp. nov. Isolated from the Vehicle Assembly Building at Kennedy Space Center where the Viking Spacecraft were Assembled.</title>
        <authorList>
            <person name="Seuylemezian A."/>
            <person name="Vaishampayan P."/>
        </authorList>
    </citation>
    <scope>NUCLEOTIDE SEQUENCE [LARGE SCALE GENOMIC DNA]</scope>
    <source>
        <strain evidence="4">DSM 13966</strain>
    </source>
</reference>
<evidence type="ECO:0000313" key="3">
    <source>
        <dbReference type="EMBL" id="RSD28769.1"/>
    </source>
</evidence>
<dbReference type="Pfam" id="PF09580">
    <property type="entry name" value="Spore_YhcN_YlaJ"/>
    <property type="match status" value="1"/>
</dbReference>
<gene>
    <name evidence="3" type="ORF">EJA10_04145</name>
</gene>
<feature type="compositionally biased region" description="Polar residues" evidence="1">
    <location>
        <begin position="32"/>
        <end position="59"/>
    </location>
</feature>
<dbReference type="AlphaFoldDB" id="A0A427TWD7"/>
<dbReference type="InterPro" id="IPR014247">
    <property type="entry name" value="Spore_lipoprot_YhcN/YlaJ"/>
</dbReference>
<dbReference type="OrthoDB" id="1707228at2"/>
<protein>
    <submittedName>
        <fullName evidence="3">YhcN/YlaJ family sporulation lipoprotein</fullName>
    </submittedName>
</protein>
<feature type="region of interest" description="Disordered" evidence="1">
    <location>
        <begin position="25"/>
        <end position="64"/>
    </location>
</feature>
<dbReference type="PROSITE" id="PS51257">
    <property type="entry name" value="PROKAR_LIPOPROTEIN"/>
    <property type="match status" value="1"/>
</dbReference>
<dbReference type="RefSeq" id="WP_125478731.1">
    <property type="nucleotide sequence ID" value="NZ_RSFW01000006.1"/>
</dbReference>
<evidence type="ECO:0000256" key="2">
    <source>
        <dbReference type="SAM" id="SignalP"/>
    </source>
</evidence>
<dbReference type="Proteomes" id="UP000279911">
    <property type="component" value="Unassembled WGS sequence"/>
</dbReference>
<dbReference type="EMBL" id="RSFW01000006">
    <property type="protein sequence ID" value="RSD28769.1"/>
    <property type="molecule type" value="Genomic_DNA"/>
</dbReference>
<keyword evidence="2" id="KW-0732">Signal</keyword>
<dbReference type="NCBIfam" id="TIGR02898">
    <property type="entry name" value="spore_YhcN_YlaJ"/>
    <property type="match status" value="1"/>
</dbReference>
<name>A0A427TWD7_9BACI</name>
<evidence type="ECO:0000313" key="4">
    <source>
        <dbReference type="Proteomes" id="UP000279911"/>
    </source>
</evidence>
<comment type="caution">
    <text evidence="3">The sequence shown here is derived from an EMBL/GenBank/DDBJ whole genome shotgun (WGS) entry which is preliminary data.</text>
</comment>
<sequence length="172" mass="19364">MKLFQRLSFLLVGIALITGCTMSNGAREGANNRDNNNATVQNYDGNRMNNNGARVQNTDNDSRMRVADKAQDKIVAMDEVRSANVIVTNRNAYVAVVLENGERGEVRRDIEEKISDQVKSTDQDIQNVYVSSNPEFVERMRGYGDQLQGGRPVRGLFEEFGEMVERIFPNAR</sequence>
<organism evidence="3 4">
    <name type="scientific">Mesobacillus subterraneus</name>
    <dbReference type="NCBI Taxonomy" id="285983"/>
    <lineage>
        <taxon>Bacteria</taxon>
        <taxon>Bacillati</taxon>
        <taxon>Bacillota</taxon>
        <taxon>Bacilli</taxon>
        <taxon>Bacillales</taxon>
        <taxon>Bacillaceae</taxon>
        <taxon>Mesobacillus</taxon>
    </lineage>
</organism>
<dbReference type="InterPro" id="IPR019076">
    <property type="entry name" value="Spore_lipoprot_YhcN/YlaJ-like"/>
</dbReference>
<evidence type="ECO:0000256" key="1">
    <source>
        <dbReference type="SAM" id="MobiDB-lite"/>
    </source>
</evidence>
<feature type="chain" id="PRO_5019083890" evidence="2">
    <location>
        <begin position="26"/>
        <end position="172"/>
    </location>
</feature>
<accession>A0A427TWD7</accession>
<proteinExistence type="predicted"/>
<keyword evidence="3" id="KW-0449">Lipoprotein</keyword>
<dbReference type="GO" id="GO:0030435">
    <property type="term" value="P:sporulation resulting in formation of a cellular spore"/>
    <property type="evidence" value="ECO:0007669"/>
    <property type="project" value="InterPro"/>
</dbReference>
<feature type="signal peptide" evidence="2">
    <location>
        <begin position="1"/>
        <end position="25"/>
    </location>
</feature>